<dbReference type="AlphaFoldDB" id="A0A432YND9"/>
<reference evidence="3" key="1">
    <citation type="journal article" date="2018" name="Front. Microbiol.">
        <title>Genome-Based Analysis Reveals the Taxonomy and Diversity of the Family Idiomarinaceae.</title>
        <authorList>
            <person name="Liu Y."/>
            <person name="Lai Q."/>
            <person name="Shao Z."/>
        </authorList>
    </citation>
    <scope>NUCLEOTIDE SEQUENCE [LARGE SCALE GENOMIC DNA]</scope>
    <source>
        <strain evidence="3">CVS-6</strain>
    </source>
</reference>
<protein>
    <recommendedName>
        <fullName evidence="4">CopL family metal-binding regulatory protein</fullName>
    </recommendedName>
</protein>
<proteinExistence type="predicted"/>
<name>A0A432YND9_9GAMM</name>
<accession>A0A432YND9</accession>
<feature type="signal peptide" evidence="1">
    <location>
        <begin position="1"/>
        <end position="21"/>
    </location>
</feature>
<evidence type="ECO:0000313" key="2">
    <source>
        <dbReference type="EMBL" id="RUO62507.1"/>
    </source>
</evidence>
<keyword evidence="3" id="KW-1185">Reference proteome</keyword>
<gene>
    <name evidence="2" type="ORF">CWI71_03475</name>
</gene>
<comment type="caution">
    <text evidence="2">The sequence shown here is derived from an EMBL/GenBank/DDBJ whole genome shotgun (WGS) entry which is preliminary data.</text>
</comment>
<dbReference type="RefSeq" id="WP_126753872.1">
    <property type="nucleotide sequence ID" value="NZ_PIPY01000003.1"/>
</dbReference>
<evidence type="ECO:0008006" key="4">
    <source>
        <dbReference type="Google" id="ProtNLM"/>
    </source>
</evidence>
<evidence type="ECO:0000313" key="3">
    <source>
        <dbReference type="Proteomes" id="UP000288259"/>
    </source>
</evidence>
<dbReference type="EMBL" id="PIPY01000003">
    <property type="protein sequence ID" value="RUO62507.1"/>
    <property type="molecule type" value="Genomic_DNA"/>
</dbReference>
<feature type="chain" id="PRO_5019572981" description="CopL family metal-binding regulatory protein" evidence="1">
    <location>
        <begin position="22"/>
        <end position="123"/>
    </location>
</feature>
<dbReference type="OrthoDB" id="6238578at2"/>
<organism evidence="2 3">
    <name type="scientific">Pseudidiomarina insulisalsae</name>
    <dbReference type="NCBI Taxonomy" id="575789"/>
    <lineage>
        <taxon>Bacteria</taxon>
        <taxon>Pseudomonadati</taxon>
        <taxon>Pseudomonadota</taxon>
        <taxon>Gammaproteobacteria</taxon>
        <taxon>Alteromonadales</taxon>
        <taxon>Idiomarinaceae</taxon>
        <taxon>Pseudidiomarina</taxon>
    </lineage>
</organism>
<dbReference type="Proteomes" id="UP000288259">
    <property type="component" value="Unassembled WGS sequence"/>
</dbReference>
<keyword evidence="1" id="KW-0732">Signal</keyword>
<sequence>MIRMLILVLLLVPLSAPAATAAPGAAVHASMDMSMEHHAMAAEHACCDDSEMASVHASAMAEHMSCDGSCSDCQHYCGATAVALLPSFSATAALPEVQRWQYHPAHLLTRKDRLERPPMPAND</sequence>
<evidence type="ECO:0000256" key="1">
    <source>
        <dbReference type="SAM" id="SignalP"/>
    </source>
</evidence>